<protein>
    <submittedName>
        <fullName evidence="1">17533_t:CDS:1</fullName>
    </submittedName>
</protein>
<reference evidence="1" key="1">
    <citation type="submission" date="2021-06" db="EMBL/GenBank/DDBJ databases">
        <authorList>
            <person name="Kallberg Y."/>
            <person name="Tangrot J."/>
            <person name="Rosling A."/>
        </authorList>
    </citation>
    <scope>NUCLEOTIDE SEQUENCE</scope>
    <source>
        <strain evidence="1">CL356</strain>
    </source>
</reference>
<comment type="caution">
    <text evidence="1">The sequence shown here is derived from an EMBL/GenBank/DDBJ whole genome shotgun (WGS) entry which is preliminary data.</text>
</comment>
<dbReference type="Proteomes" id="UP000789525">
    <property type="component" value="Unassembled WGS sequence"/>
</dbReference>
<keyword evidence="2" id="KW-1185">Reference proteome</keyword>
<accession>A0ACA9KGG6</accession>
<gene>
    <name evidence="1" type="ORF">ACOLOM_LOCUS1652</name>
</gene>
<organism evidence="1 2">
    <name type="scientific">Acaulospora colombiana</name>
    <dbReference type="NCBI Taxonomy" id="27376"/>
    <lineage>
        <taxon>Eukaryota</taxon>
        <taxon>Fungi</taxon>
        <taxon>Fungi incertae sedis</taxon>
        <taxon>Mucoromycota</taxon>
        <taxon>Glomeromycotina</taxon>
        <taxon>Glomeromycetes</taxon>
        <taxon>Diversisporales</taxon>
        <taxon>Acaulosporaceae</taxon>
        <taxon>Acaulospora</taxon>
    </lineage>
</organism>
<evidence type="ECO:0000313" key="2">
    <source>
        <dbReference type="Proteomes" id="UP000789525"/>
    </source>
</evidence>
<dbReference type="EMBL" id="CAJVPT010001987">
    <property type="protein sequence ID" value="CAG8472479.1"/>
    <property type="molecule type" value="Genomic_DNA"/>
</dbReference>
<evidence type="ECO:0000313" key="1">
    <source>
        <dbReference type="EMBL" id="CAG8472479.1"/>
    </source>
</evidence>
<sequence>MASEKIGYELDLAPVEKKNPDAYRKLGSGRWLELEEIEYIDPKAKVARKWEVCKRKTVLATNSKKREIDGQNPTPLIVLVVQYRPAIGKYCIEFPSGLIDAQETVETAALRELREETGYTGKVKNVSDPICYEPGITNSMTKIVDIEIDPNSTDNIAPTQLLEEDEWSLQVIKVPLRKLYEELRG</sequence>
<name>A0ACA9KGG6_9GLOM</name>
<proteinExistence type="predicted"/>